<comment type="cofactor">
    <cofactor evidence="1">
        <name>Zn(2+)</name>
        <dbReference type="ChEBI" id="CHEBI:29105"/>
    </cofactor>
</comment>
<dbReference type="GO" id="GO:0005829">
    <property type="term" value="C:cytosol"/>
    <property type="evidence" value="ECO:0007669"/>
    <property type="project" value="TreeGrafter"/>
</dbReference>
<dbReference type="PANTHER" id="PTHR15162">
    <property type="entry name" value="ASPARTOACYLASE"/>
    <property type="match status" value="1"/>
</dbReference>
<dbReference type="RefSeq" id="WP_103050678.1">
    <property type="nucleotide sequence ID" value="NZ_POWF01000001.1"/>
</dbReference>
<dbReference type="GO" id="GO:0046872">
    <property type="term" value="F:metal ion binding"/>
    <property type="evidence" value="ECO:0007669"/>
    <property type="project" value="UniProtKB-KW"/>
</dbReference>
<dbReference type="SUPFAM" id="SSF53187">
    <property type="entry name" value="Zn-dependent exopeptidases"/>
    <property type="match status" value="1"/>
</dbReference>
<dbReference type="Pfam" id="PF24827">
    <property type="entry name" value="AstE_AspA_cat"/>
    <property type="match status" value="1"/>
</dbReference>
<dbReference type="InterPro" id="IPR055438">
    <property type="entry name" value="AstE_AspA_cat"/>
</dbReference>
<keyword evidence="2" id="KW-0479">Metal-binding</keyword>
<evidence type="ECO:0000256" key="2">
    <source>
        <dbReference type="ARBA" id="ARBA00022723"/>
    </source>
</evidence>
<feature type="domain" description="Succinylglutamate desuccinylase/Aspartoacylase catalytic" evidence="5">
    <location>
        <begin position="28"/>
        <end position="191"/>
    </location>
</feature>
<proteinExistence type="predicted"/>
<keyword evidence="7" id="KW-1185">Reference proteome</keyword>
<dbReference type="InterPro" id="IPR050178">
    <property type="entry name" value="AspA/AstE_fam"/>
</dbReference>
<accession>A0A2K1E3I9</accession>
<dbReference type="Proteomes" id="UP000236641">
    <property type="component" value="Unassembled WGS sequence"/>
</dbReference>
<evidence type="ECO:0000256" key="4">
    <source>
        <dbReference type="ARBA" id="ARBA00022833"/>
    </source>
</evidence>
<reference evidence="6 7" key="1">
    <citation type="submission" date="2018-01" db="EMBL/GenBank/DDBJ databases">
        <title>The draft genome of Hanstruepera neustonica JCM19743.</title>
        <authorList>
            <person name="He R.-H."/>
            <person name="Du Z.-J."/>
        </authorList>
    </citation>
    <scope>NUCLEOTIDE SEQUENCE [LARGE SCALE GENOMIC DNA]</scope>
    <source>
        <strain evidence="6 7">JCM19743</strain>
    </source>
</reference>
<sequence length="400" mass="46041">MIEVYSEALDKTIRTGRVIGKINGHKKGPTMVFFGGVHGNETAGVFALHKVFNHINPKEISGTLYAITGNISALEANKRYVNNDLNRLWKEASIEEIKSKTIVNSDEAELLEIFDLIQDILNKDSGPFYFIDFHTTSSKTIPFITINDALINRKFAKQFPVPVVLGIEEYLEGPLLSYINELGYVSLGFESGQHTDKEAIINCESFIYLSLAFSKAMSSESIVGFPIYYKQLQDQSYSIHETFEITHLHSIKPDDNFIMAPGFKSFQIITKNMLLAHDSNGEIRSRYNARIFMPLYQKMGKEGFFIIQKIKPVFLKLSEILRRLKFDGVLVLLPGVSWQDKRKKVLQVNLKIARFFAKSFFHLLGYRSQTVEKNYLMLFNRERTSLKSMYKHELWYKKSH</sequence>
<dbReference type="EMBL" id="POWF01000001">
    <property type="protein sequence ID" value="PNQ74825.1"/>
    <property type="molecule type" value="Genomic_DNA"/>
</dbReference>
<evidence type="ECO:0000256" key="3">
    <source>
        <dbReference type="ARBA" id="ARBA00022801"/>
    </source>
</evidence>
<name>A0A2K1E3I9_9FLAO</name>
<protein>
    <submittedName>
        <fullName evidence="6">Aspartoacylase</fullName>
    </submittedName>
</protein>
<evidence type="ECO:0000313" key="6">
    <source>
        <dbReference type="EMBL" id="PNQ74825.1"/>
    </source>
</evidence>
<comment type="caution">
    <text evidence="6">The sequence shown here is derived from an EMBL/GenBank/DDBJ whole genome shotgun (WGS) entry which is preliminary data.</text>
</comment>
<keyword evidence="3" id="KW-0378">Hydrolase</keyword>
<evidence type="ECO:0000313" key="7">
    <source>
        <dbReference type="Proteomes" id="UP000236641"/>
    </source>
</evidence>
<gene>
    <name evidence="6" type="ORF">C1T31_01415</name>
</gene>
<organism evidence="6 7">
    <name type="scientific">Hanstruepera neustonica</name>
    <dbReference type="NCBI Taxonomy" id="1445657"/>
    <lineage>
        <taxon>Bacteria</taxon>
        <taxon>Pseudomonadati</taxon>
        <taxon>Bacteroidota</taxon>
        <taxon>Flavobacteriia</taxon>
        <taxon>Flavobacteriales</taxon>
        <taxon>Flavobacteriaceae</taxon>
        <taxon>Hanstruepera</taxon>
    </lineage>
</organism>
<dbReference type="OrthoDB" id="1523003at2"/>
<keyword evidence="4" id="KW-0862">Zinc</keyword>
<evidence type="ECO:0000256" key="1">
    <source>
        <dbReference type="ARBA" id="ARBA00001947"/>
    </source>
</evidence>
<dbReference type="AlphaFoldDB" id="A0A2K1E3I9"/>
<dbReference type="Gene3D" id="3.40.630.10">
    <property type="entry name" value="Zn peptidases"/>
    <property type="match status" value="1"/>
</dbReference>
<evidence type="ECO:0000259" key="5">
    <source>
        <dbReference type="Pfam" id="PF24827"/>
    </source>
</evidence>
<dbReference type="PANTHER" id="PTHR15162:SF7">
    <property type="entry name" value="SUCCINYLGLUTAMATE DESUCCINYLASE"/>
    <property type="match status" value="1"/>
</dbReference>
<dbReference type="GO" id="GO:0016788">
    <property type="term" value="F:hydrolase activity, acting on ester bonds"/>
    <property type="evidence" value="ECO:0007669"/>
    <property type="project" value="InterPro"/>
</dbReference>